<comment type="caution">
    <text evidence="4">The sequence shown here is derived from an EMBL/GenBank/DDBJ whole genome shotgun (WGS) entry which is preliminary data.</text>
</comment>
<dbReference type="GO" id="GO:0008170">
    <property type="term" value="F:N-methyltransferase activity"/>
    <property type="evidence" value="ECO:0007669"/>
    <property type="project" value="TreeGrafter"/>
</dbReference>
<evidence type="ECO:0000256" key="3">
    <source>
        <dbReference type="ARBA" id="ARBA00022691"/>
    </source>
</evidence>
<dbReference type="SUPFAM" id="SSF53335">
    <property type="entry name" value="S-adenosyl-L-methionine-dependent methyltransferases"/>
    <property type="match status" value="1"/>
</dbReference>
<protein>
    <recommendedName>
        <fullName evidence="6">NNMT/PNMT/TEMT family protein</fullName>
    </recommendedName>
</protein>
<proteinExistence type="predicted"/>
<dbReference type="GO" id="GO:0005829">
    <property type="term" value="C:cytosol"/>
    <property type="evidence" value="ECO:0007669"/>
    <property type="project" value="TreeGrafter"/>
</dbReference>
<dbReference type="Gene3D" id="3.40.50.150">
    <property type="entry name" value="Vaccinia Virus protein VP39"/>
    <property type="match status" value="1"/>
</dbReference>
<dbReference type="GO" id="GO:0032259">
    <property type="term" value="P:methylation"/>
    <property type="evidence" value="ECO:0007669"/>
    <property type="project" value="UniProtKB-KW"/>
</dbReference>
<keyword evidence="1" id="KW-0489">Methyltransferase</keyword>
<accession>A0A7W6BUF0</accession>
<dbReference type="InterPro" id="IPR029063">
    <property type="entry name" value="SAM-dependent_MTases_sf"/>
</dbReference>
<evidence type="ECO:0000313" key="5">
    <source>
        <dbReference type="Proteomes" id="UP000531216"/>
    </source>
</evidence>
<dbReference type="Proteomes" id="UP000531216">
    <property type="component" value="Unassembled WGS sequence"/>
</dbReference>
<evidence type="ECO:0000313" key="4">
    <source>
        <dbReference type="EMBL" id="MBB3937117.1"/>
    </source>
</evidence>
<evidence type="ECO:0008006" key="6">
    <source>
        <dbReference type="Google" id="ProtNLM"/>
    </source>
</evidence>
<dbReference type="Pfam" id="PF01234">
    <property type="entry name" value="NNMT_PNMT_TEMT"/>
    <property type="match status" value="1"/>
</dbReference>
<keyword evidence="2" id="KW-0808">Transferase</keyword>
<dbReference type="InterPro" id="IPR000940">
    <property type="entry name" value="NNMT_TEMT_trans"/>
</dbReference>
<evidence type="ECO:0000256" key="2">
    <source>
        <dbReference type="ARBA" id="ARBA00022679"/>
    </source>
</evidence>
<name>A0A7W6BUF0_9HYPH</name>
<keyword evidence="3" id="KW-0949">S-adenosyl-L-methionine</keyword>
<reference evidence="4 5" key="1">
    <citation type="submission" date="2020-08" db="EMBL/GenBank/DDBJ databases">
        <title>Genomic Encyclopedia of Type Strains, Phase IV (KMG-IV): sequencing the most valuable type-strain genomes for metagenomic binning, comparative biology and taxonomic classification.</title>
        <authorList>
            <person name="Goeker M."/>
        </authorList>
    </citation>
    <scope>NUCLEOTIDE SEQUENCE [LARGE SCALE GENOMIC DNA]</scope>
    <source>
        <strain evidence="4 5">DSM 25024</strain>
    </source>
</reference>
<organism evidence="4 5">
    <name type="scientific">Aureimonas phyllosphaerae</name>
    <dbReference type="NCBI Taxonomy" id="1166078"/>
    <lineage>
        <taxon>Bacteria</taxon>
        <taxon>Pseudomonadati</taxon>
        <taxon>Pseudomonadota</taxon>
        <taxon>Alphaproteobacteria</taxon>
        <taxon>Hyphomicrobiales</taxon>
        <taxon>Aurantimonadaceae</taxon>
        <taxon>Aureimonas</taxon>
    </lineage>
</organism>
<dbReference type="PROSITE" id="PS51681">
    <property type="entry name" value="SAM_MT_NNMT_PNMT_TEMT"/>
    <property type="match status" value="1"/>
</dbReference>
<dbReference type="EMBL" id="JACIDO010000007">
    <property type="protein sequence ID" value="MBB3937117.1"/>
    <property type="molecule type" value="Genomic_DNA"/>
</dbReference>
<sequence>MTRANGAYSWDQFDSESYFQHYYGEPHVDDEVLVGLVSRAIARAEPAGRALETIDIGTGPNLFPLLCALPRASRLTAWEFSASNVAWLEAELRASQLRPQWSHFWRVVEASVGGDVALPADPLRKLEARTTIRQGSVYDLPEAGWDLATMFFCAESITGDEAEFDRACARFAGCVRPGGTVVGAFLVGSSDYEVAGRPFPILDVSPERVRAVLEPAVRDLQCETIGLVDREIRSGYSGMLFVSGVRRD</sequence>
<keyword evidence="5" id="KW-1185">Reference proteome</keyword>
<evidence type="ECO:0000256" key="1">
    <source>
        <dbReference type="ARBA" id="ARBA00022603"/>
    </source>
</evidence>
<dbReference type="PANTHER" id="PTHR10867:SF17">
    <property type="entry name" value="NICOTINAMIDE N-METHYLTRANSFERASE"/>
    <property type="match status" value="1"/>
</dbReference>
<dbReference type="RefSeq" id="WP_090965754.1">
    <property type="nucleotide sequence ID" value="NZ_FOOA01000021.1"/>
</dbReference>
<dbReference type="AlphaFoldDB" id="A0A7W6BUF0"/>
<gene>
    <name evidence="4" type="ORF">GGR05_003282</name>
</gene>
<dbReference type="OrthoDB" id="4295132at2"/>
<dbReference type="PANTHER" id="PTHR10867">
    <property type="entry name" value="NNMT/PNMT/TEMT FAMILY MEMBER"/>
    <property type="match status" value="1"/>
</dbReference>